<evidence type="ECO:0000313" key="3">
    <source>
        <dbReference type="Proteomes" id="UP001626550"/>
    </source>
</evidence>
<feature type="region of interest" description="Disordered" evidence="1">
    <location>
        <begin position="1"/>
        <end position="24"/>
    </location>
</feature>
<evidence type="ECO:0000313" key="2">
    <source>
        <dbReference type="EMBL" id="KAL3318592.1"/>
    </source>
</evidence>
<sequence length="59" mass="6138">METSDSDTSIKDENKYSKGTGLSKLTDRGIEGAEMVVAAGYEDGGREAGAELELNAVGI</sequence>
<gene>
    <name evidence="2" type="ORF">Ciccas_002738</name>
</gene>
<dbReference type="Proteomes" id="UP001626550">
    <property type="component" value="Unassembled WGS sequence"/>
</dbReference>
<comment type="caution">
    <text evidence="2">The sequence shown here is derived from an EMBL/GenBank/DDBJ whole genome shotgun (WGS) entry which is preliminary data.</text>
</comment>
<name>A0ABD2QHC2_9PLAT</name>
<dbReference type="EMBL" id="JBJKFK010000225">
    <property type="protein sequence ID" value="KAL3318592.1"/>
    <property type="molecule type" value="Genomic_DNA"/>
</dbReference>
<evidence type="ECO:0000256" key="1">
    <source>
        <dbReference type="SAM" id="MobiDB-lite"/>
    </source>
</evidence>
<accession>A0ABD2QHC2</accession>
<protein>
    <submittedName>
        <fullName evidence="2">Uncharacterized protein</fullName>
    </submittedName>
</protein>
<keyword evidence="3" id="KW-1185">Reference proteome</keyword>
<dbReference type="AlphaFoldDB" id="A0ABD2QHC2"/>
<reference evidence="2 3" key="1">
    <citation type="submission" date="2024-11" db="EMBL/GenBank/DDBJ databases">
        <title>Adaptive evolution of stress response genes in parasites aligns with host niche diversity.</title>
        <authorList>
            <person name="Hahn C."/>
            <person name="Resl P."/>
        </authorList>
    </citation>
    <scope>NUCLEOTIDE SEQUENCE [LARGE SCALE GENOMIC DNA]</scope>
    <source>
        <strain evidence="2">EGGRZ-B1_66</strain>
        <tissue evidence="2">Body</tissue>
    </source>
</reference>
<proteinExistence type="predicted"/>
<organism evidence="2 3">
    <name type="scientific">Cichlidogyrus casuarinus</name>
    <dbReference type="NCBI Taxonomy" id="1844966"/>
    <lineage>
        <taxon>Eukaryota</taxon>
        <taxon>Metazoa</taxon>
        <taxon>Spiralia</taxon>
        <taxon>Lophotrochozoa</taxon>
        <taxon>Platyhelminthes</taxon>
        <taxon>Monogenea</taxon>
        <taxon>Monopisthocotylea</taxon>
        <taxon>Dactylogyridea</taxon>
        <taxon>Ancyrocephalidae</taxon>
        <taxon>Cichlidogyrus</taxon>
    </lineage>
</organism>